<evidence type="ECO:0000256" key="15">
    <source>
        <dbReference type="PIRNR" id="PIRNR000204"/>
    </source>
</evidence>
<dbReference type="InterPro" id="IPR034300">
    <property type="entry name" value="PNTB-like"/>
</dbReference>
<comment type="catalytic activity">
    <reaction evidence="14 15">
        <text>NAD(+) + NADPH + H(+)(in) = NADH + NADP(+) + H(+)(out)</text>
        <dbReference type="Rhea" id="RHEA:47992"/>
        <dbReference type="ChEBI" id="CHEBI:15378"/>
        <dbReference type="ChEBI" id="CHEBI:57540"/>
        <dbReference type="ChEBI" id="CHEBI:57783"/>
        <dbReference type="ChEBI" id="CHEBI:57945"/>
        <dbReference type="ChEBI" id="CHEBI:58349"/>
        <dbReference type="EC" id="7.1.1.1"/>
    </reaction>
</comment>
<feature type="transmembrane region" description="Helical" evidence="16">
    <location>
        <begin position="127"/>
        <end position="148"/>
    </location>
</feature>
<dbReference type="RefSeq" id="WP_176622617.1">
    <property type="nucleotide sequence ID" value="NZ_JABXXQ010000060.1"/>
</dbReference>
<evidence type="ECO:0000259" key="17">
    <source>
        <dbReference type="Pfam" id="PF02233"/>
    </source>
</evidence>
<evidence type="ECO:0000256" key="6">
    <source>
        <dbReference type="ARBA" id="ARBA00022475"/>
    </source>
</evidence>
<evidence type="ECO:0000256" key="1">
    <source>
        <dbReference type="ARBA" id="ARBA00003943"/>
    </source>
</evidence>
<evidence type="ECO:0000313" key="20">
    <source>
        <dbReference type="Proteomes" id="UP000557688"/>
    </source>
</evidence>
<dbReference type="PIRSF" id="PIRSF000204">
    <property type="entry name" value="PNTB"/>
    <property type="match status" value="1"/>
</dbReference>
<dbReference type="SUPFAM" id="SSF52467">
    <property type="entry name" value="DHS-like NAD/FAD-binding domain"/>
    <property type="match status" value="1"/>
</dbReference>
<dbReference type="InterPro" id="IPR029035">
    <property type="entry name" value="DHS-like_NAD/FAD-binding_dom"/>
</dbReference>
<dbReference type="EMBL" id="JACHXV010000007">
    <property type="protein sequence ID" value="MBB3174328.1"/>
    <property type="molecule type" value="Genomic_DNA"/>
</dbReference>
<evidence type="ECO:0000256" key="9">
    <source>
        <dbReference type="ARBA" id="ARBA00022857"/>
    </source>
</evidence>
<feature type="transmembrane region" description="Helical" evidence="16">
    <location>
        <begin position="6"/>
        <end position="24"/>
    </location>
</feature>
<comment type="caution">
    <text evidence="18">The sequence shown here is derived from an EMBL/GenBank/DDBJ whole genome shotgun (WGS) entry which is preliminary data.</text>
</comment>
<accession>A0A839UVJ0</accession>
<organism evidence="18 20">
    <name type="scientific">Endobacter medicaginis</name>
    <dbReference type="NCBI Taxonomy" id="1181271"/>
    <lineage>
        <taxon>Bacteria</taxon>
        <taxon>Pseudomonadati</taxon>
        <taxon>Pseudomonadota</taxon>
        <taxon>Alphaproteobacteria</taxon>
        <taxon>Acetobacterales</taxon>
        <taxon>Acetobacteraceae</taxon>
        <taxon>Endobacter</taxon>
    </lineage>
</organism>
<dbReference type="PANTHER" id="PTHR44758:SF1">
    <property type="entry name" value="NAD(P) TRANSHYDROGENASE SUBUNIT BETA"/>
    <property type="match status" value="1"/>
</dbReference>
<feature type="transmembrane region" description="Helical" evidence="16">
    <location>
        <begin position="235"/>
        <end position="254"/>
    </location>
</feature>
<dbReference type="Proteomes" id="UP000565205">
    <property type="component" value="Unassembled WGS sequence"/>
</dbReference>
<feature type="transmembrane region" description="Helical" evidence="16">
    <location>
        <begin position="56"/>
        <end position="75"/>
    </location>
</feature>
<dbReference type="PANTHER" id="PTHR44758">
    <property type="entry name" value="NAD(P) TRANSHYDROGENASE SUBUNIT BETA"/>
    <property type="match status" value="1"/>
</dbReference>
<proteinExistence type="inferred from homology"/>
<feature type="transmembrane region" description="Helical" evidence="16">
    <location>
        <begin position="87"/>
        <end position="107"/>
    </location>
</feature>
<evidence type="ECO:0000256" key="14">
    <source>
        <dbReference type="ARBA" id="ARBA00048202"/>
    </source>
</evidence>
<dbReference type="EMBL" id="JABXXQ010000060">
    <property type="protein sequence ID" value="NVN29702.1"/>
    <property type="molecule type" value="Genomic_DNA"/>
</dbReference>
<evidence type="ECO:0000256" key="13">
    <source>
        <dbReference type="ARBA" id="ARBA00023136"/>
    </source>
</evidence>
<keyword evidence="13 15" id="KW-0472">Membrane</keyword>
<evidence type="ECO:0000256" key="5">
    <source>
        <dbReference type="ARBA" id="ARBA00014581"/>
    </source>
</evidence>
<dbReference type="AlphaFoldDB" id="A0A839UVJ0"/>
<evidence type="ECO:0000256" key="12">
    <source>
        <dbReference type="ARBA" id="ARBA00023027"/>
    </source>
</evidence>
<comment type="subcellular location">
    <subcellularLocation>
        <location evidence="2">Cell inner membrane</location>
        <topology evidence="2">Multi-pass membrane protein</topology>
    </subcellularLocation>
</comment>
<feature type="domain" description="NADP transhydrogenase beta-like" evidence="17">
    <location>
        <begin position="7"/>
        <end position="455"/>
    </location>
</feature>
<evidence type="ECO:0000256" key="7">
    <source>
        <dbReference type="ARBA" id="ARBA00022519"/>
    </source>
</evidence>
<keyword evidence="9 15" id="KW-0521">NADP</keyword>
<dbReference type="GO" id="GO:0016491">
    <property type="term" value="F:oxidoreductase activity"/>
    <property type="evidence" value="ECO:0007669"/>
    <property type="project" value="UniProtKB-KW"/>
</dbReference>
<dbReference type="GO" id="GO:0050661">
    <property type="term" value="F:NADP binding"/>
    <property type="evidence" value="ECO:0007669"/>
    <property type="project" value="InterPro"/>
</dbReference>
<evidence type="ECO:0000256" key="11">
    <source>
        <dbReference type="ARBA" id="ARBA00022989"/>
    </source>
</evidence>
<dbReference type="Proteomes" id="UP000557688">
    <property type="component" value="Unassembled WGS sequence"/>
</dbReference>
<keyword evidence="7 15" id="KW-0997">Cell inner membrane</keyword>
<evidence type="ECO:0000256" key="3">
    <source>
        <dbReference type="ARBA" id="ARBA00007919"/>
    </source>
</evidence>
<evidence type="ECO:0000256" key="10">
    <source>
        <dbReference type="ARBA" id="ARBA00022967"/>
    </source>
</evidence>
<feature type="transmembrane region" description="Helical" evidence="16">
    <location>
        <begin position="33"/>
        <end position="50"/>
    </location>
</feature>
<gene>
    <name evidence="18" type="ORF">FHR90_002169</name>
    <name evidence="19" type="ORF">HUK83_05035</name>
</gene>
<keyword evidence="8 16" id="KW-0812">Transmembrane</keyword>
<feature type="transmembrane region" description="Helical" evidence="16">
    <location>
        <begin position="211"/>
        <end position="229"/>
    </location>
</feature>
<protein>
    <recommendedName>
        <fullName evidence="5 15">NAD(P) transhydrogenase subunit beta</fullName>
        <ecNumber evidence="4 15">7.1.1.1</ecNumber>
    </recommendedName>
    <alternativeName>
        <fullName evidence="15">Nicotinamide nucleotide transhydrogenase subunit beta</fullName>
    </alternativeName>
</protein>
<keyword evidence="10 15" id="KW-1278">Translocase</keyword>
<evidence type="ECO:0000313" key="18">
    <source>
        <dbReference type="EMBL" id="MBB3174328.1"/>
    </source>
</evidence>
<evidence type="ECO:0000256" key="16">
    <source>
        <dbReference type="SAM" id="Phobius"/>
    </source>
</evidence>
<reference evidence="18 20" key="2">
    <citation type="submission" date="2020-08" db="EMBL/GenBank/DDBJ databases">
        <title>Genomic Encyclopedia of Type Strains, Phase III (KMG-III): the genomes of soil and plant-associated and newly described type strains.</title>
        <authorList>
            <person name="Whitman W."/>
        </authorList>
    </citation>
    <scope>NUCLEOTIDE SEQUENCE [LARGE SCALE GENOMIC DNA]</scope>
    <source>
        <strain evidence="18 20">CECT 8088</strain>
    </source>
</reference>
<evidence type="ECO:0000256" key="8">
    <source>
        <dbReference type="ARBA" id="ARBA00022692"/>
    </source>
</evidence>
<keyword evidence="6 15" id="KW-1003">Cell membrane</keyword>
<dbReference type="InterPro" id="IPR012136">
    <property type="entry name" value="NADH_DH_b"/>
</dbReference>
<dbReference type="Pfam" id="PF02233">
    <property type="entry name" value="PNTB"/>
    <property type="match status" value="1"/>
</dbReference>
<dbReference type="EC" id="7.1.1.1" evidence="4 15"/>
<keyword evidence="11 16" id="KW-1133">Transmembrane helix</keyword>
<dbReference type="GO" id="GO:0008750">
    <property type="term" value="F:proton-translocating NAD(P)+ transhydrogenase activity"/>
    <property type="evidence" value="ECO:0007669"/>
    <property type="project" value="UniProtKB-EC"/>
</dbReference>
<reference evidence="19 21" key="1">
    <citation type="submission" date="2020-06" db="EMBL/GenBank/DDBJ databases">
        <title>Description of novel acetic acid bacteria.</title>
        <authorList>
            <person name="Sombolestani A."/>
        </authorList>
    </citation>
    <scope>NUCLEOTIDE SEQUENCE [LARGE SCALE GENOMIC DNA]</scope>
    <source>
        <strain evidence="19 21">LMG 26838</strain>
    </source>
</reference>
<keyword evidence="12 15" id="KW-0520">NAD</keyword>
<dbReference type="Gene3D" id="3.40.50.1220">
    <property type="entry name" value="TPP-binding domain"/>
    <property type="match status" value="1"/>
</dbReference>
<dbReference type="GO" id="GO:0005886">
    <property type="term" value="C:plasma membrane"/>
    <property type="evidence" value="ECO:0007669"/>
    <property type="project" value="UniProtKB-SubCell"/>
</dbReference>
<comment type="function">
    <text evidence="1 15">The transhydrogenation between NADH and NADP is coupled to respiration and ATP hydrolysis and functions as a proton pump across the membrane.</text>
</comment>
<feature type="transmembrane region" description="Helical" evidence="16">
    <location>
        <begin position="184"/>
        <end position="204"/>
    </location>
</feature>
<keyword evidence="18" id="KW-0560">Oxidoreductase</keyword>
<evidence type="ECO:0000256" key="4">
    <source>
        <dbReference type="ARBA" id="ARBA00012943"/>
    </source>
</evidence>
<evidence type="ECO:0000313" key="21">
    <source>
        <dbReference type="Proteomes" id="UP000565205"/>
    </source>
</evidence>
<sequence length="462" mass="47832">MTHTIIQLAYLGAALLFISALRALGHPDTARRGMQFAAFGMAVAVAATLLDARIVSWQWIVAGLIVGTVAGYPLGMHIKMTAMPQRIALSHAFGALAASLVGIGEYAHGLVHGTLTSFQTASLGFEVLFGSLTVTGSLMAFGKLQEILPGRPLLFRGQNWLNLGLIVLAAAALVAEIVTPGHPLVFGSMAVLAALVGVLFVLPIGGADMPVVVSLLNSYAGLAAVATGFALDNTILIVVGALDGLSGFILSMAMSRAMNRSFANVLFGAFGAAPTVDAAAAGGASGEMVATSAEDAALRLAYASRVVMVPGYGLAVSQAQHQIRELGELIEKRGGEVRYAIHPVAGRMPGHMNVLLAEAGVPYDKLIDMEEINEKFADTDISVVVGANDVVNPAARTNAASPIYGMPILKVADSKAVLVLKRGRGTGFSGVENDLFVDPKTSMLFGDARASLAELGSEVKIA</sequence>
<evidence type="ECO:0000256" key="2">
    <source>
        <dbReference type="ARBA" id="ARBA00004429"/>
    </source>
</evidence>
<name>A0A839UVJ0_9PROT</name>
<comment type="similarity">
    <text evidence="3 15">Belongs to the PNT beta subunit family.</text>
</comment>
<feature type="transmembrane region" description="Helical" evidence="16">
    <location>
        <begin position="160"/>
        <end position="178"/>
    </location>
</feature>
<evidence type="ECO:0000313" key="19">
    <source>
        <dbReference type="EMBL" id="NVN29702.1"/>
    </source>
</evidence>
<keyword evidence="20" id="KW-1185">Reference proteome</keyword>